<dbReference type="GO" id="GO:0003677">
    <property type="term" value="F:DNA binding"/>
    <property type="evidence" value="ECO:0007669"/>
    <property type="project" value="UniProtKB-KW"/>
</dbReference>
<dbReference type="SMART" id="SM00421">
    <property type="entry name" value="HTH_LUXR"/>
    <property type="match status" value="1"/>
</dbReference>
<keyword evidence="2" id="KW-0238">DNA-binding</keyword>
<dbReference type="PANTHER" id="PTHR44688:SF16">
    <property type="entry name" value="DNA-BINDING TRANSCRIPTIONAL ACTIVATOR DEVR_DOSR"/>
    <property type="match status" value="1"/>
</dbReference>
<dbReference type="AlphaFoldDB" id="A0AAD1NV27"/>
<dbReference type="SUPFAM" id="SSF46894">
    <property type="entry name" value="C-terminal effector domain of the bipartite response regulators"/>
    <property type="match status" value="1"/>
</dbReference>
<dbReference type="CDD" id="cd06170">
    <property type="entry name" value="LuxR_C_like"/>
    <property type="match status" value="1"/>
</dbReference>
<dbReference type="InterPro" id="IPR000792">
    <property type="entry name" value="Tscrpt_reg_LuxR_C"/>
</dbReference>
<dbReference type="InterPro" id="IPR016032">
    <property type="entry name" value="Sig_transdc_resp-reg_C-effctor"/>
</dbReference>
<protein>
    <recommendedName>
        <fullName evidence="4">HTH luxR-type domain-containing protein</fullName>
    </recommendedName>
</protein>
<proteinExistence type="predicted"/>
<accession>A0AAD1NV27</accession>
<feature type="domain" description="HTH luxR-type" evidence="4">
    <location>
        <begin position="44"/>
        <end position="95"/>
    </location>
</feature>
<reference evidence="5" key="1">
    <citation type="submission" date="2021-06" db="EMBL/GenBank/DDBJ databases">
        <title>Genome sequence of Cutibacterium modestum strain KB17-24694.</title>
        <authorList>
            <person name="Dekio I."/>
            <person name="Asahina A."/>
            <person name="Nishida M."/>
        </authorList>
    </citation>
    <scope>NUCLEOTIDE SEQUENCE</scope>
    <source>
        <strain evidence="5">KB17-24694</strain>
    </source>
</reference>
<keyword evidence="3" id="KW-0804">Transcription</keyword>
<dbReference type="InterPro" id="IPR036388">
    <property type="entry name" value="WH-like_DNA-bd_sf"/>
</dbReference>
<dbReference type="GO" id="GO:0006355">
    <property type="term" value="P:regulation of DNA-templated transcription"/>
    <property type="evidence" value="ECO:0007669"/>
    <property type="project" value="InterPro"/>
</dbReference>
<evidence type="ECO:0000259" key="4">
    <source>
        <dbReference type="SMART" id="SM00421"/>
    </source>
</evidence>
<name>A0AAD1NV27_9ACTN</name>
<keyword evidence="1" id="KW-0805">Transcription regulation</keyword>
<evidence type="ECO:0000256" key="1">
    <source>
        <dbReference type="ARBA" id="ARBA00023015"/>
    </source>
</evidence>
<dbReference type="PRINTS" id="PR00038">
    <property type="entry name" value="HTHLUXR"/>
</dbReference>
<evidence type="ECO:0000256" key="3">
    <source>
        <dbReference type="ARBA" id="ARBA00023163"/>
    </source>
</evidence>
<evidence type="ECO:0000256" key="2">
    <source>
        <dbReference type="ARBA" id="ARBA00023125"/>
    </source>
</evidence>
<dbReference type="Pfam" id="PF00196">
    <property type="entry name" value="GerE"/>
    <property type="match status" value="1"/>
</dbReference>
<organism evidence="5 6">
    <name type="scientific">Cutibacterium modestum</name>
    <dbReference type="NCBI Taxonomy" id="2559073"/>
    <lineage>
        <taxon>Bacteria</taxon>
        <taxon>Bacillati</taxon>
        <taxon>Actinomycetota</taxon>
        <taxon>Actinomycetes</taxon>
        <taxon>Propionibacteriales</taxon>
        <taxon>Propionibacteriaceae</taxon>
        <taxon>Cutibacterium</taxon>
    </lineage>
</organism>
<dbReference type="PANTHER" id="PTHR44688">
    <property type="entry name" value="DNA-BINDING TRANSCRIPTIONAL ACTIVATOR DEVR_DOSR"/>
    <property type="match status" value="1"/>
</dbReference>
<dbReference type="Proteomes" id="UP000825072">
    <property type="component" value="Chromosome 1"/>
</dbReference>
<dbReference type="EMBL" id="AP024747">
    <property type="protein sequence ID" value="BCY24234.1"/>
    <property type="molecule type" value="Genomic_DNA"/>
</dbReference>
<dbReference type="Gene3D" id="1.10.10.10">
    <property type="entry name" value="Winged helix-like DNA-binding domain superfamily/Winged helix DNA-binding domain"/>
    <property type="match status" value="1"/>
</dbReference>
<evidence type="ECO:0000313" key="6">
    <source>
        <dbReference type="Proteomes" id="UP000825072"/>
    </source>
</evidence>
<evidence type="ECO:0000313" key="5">
    <source>
        <dbReference type="EMBL" id="BCY24234.1"/>
    </source>
</evidence>
<gene>
    <name evidence="5" type="ORF">KB1_02240</name>
</gene>
<sequence>MRVAAVEASSAFHLASVRVAEALMAVPARTDSATKTTASARRLLEQFTERERAVALAVGQGLTNSQISEQEYLSVATVKAEITRILGKLSVVVIFHAELVEDPRNRPGHRQGVVEWHRQALGASGSQTFADLNEFVERSRAPKRGYCGPPGCPRGGE</sequence>